<organism evidence="1 2">
    <name type="scientific">Lactobacillus corticis</name>
    <dbReference type="NCBI Taxonomy" id="2201249"/>
    <lineage>
        <taxon>Bacteria</taxon>
        <taxon>Bacillati</taxon>
        <taxon>Bacillota</taxon>
        <taxon>Bacilli</taxon>
        <taxon>Lactobacillales</taxon>
        <taxon>Lactobacillaceae</taxon>
        <taxon>Lactobacillus</taxon>
    </lineage>
</organism>
<dbReference type="NCBIfam" id="TIGR02548">
    <property type="entry name" value="casB_cse2"/>
    <property type="match status" value="1"/>
</dbReference>
<dbReference type="AlphaFoldDB" id="A0A916QF34"/>
<dbReference type="InterPro" id="IPR038287">
    <property type="entry name" value="Cse2_sf"/>
</dbReference>
<reference evidence="1" key="1">
    <citation type="submission" date="2020-08" db="EMBL/GenBank/DDBJ databases">
        <title>Taxonomic study for Lactobacillus species isolated from hardwood bark.</title>
        <authorList>
            <person name="Tohno M."/>
            <person name="Tanizawa Y."/>
        </authorList>
    </citation>
    <scope>NUCLEOTIDE SEQUENCE</scope>
    <source>
        <strain evidence="1">B40</strain>
    </source>
</reference>
<dbReference type="Gene3D" id="1.10.520.40">
    <property type="entry name" value="CRISPR-associated protein Cse2"/>
    <property type="match status" value="1"/>
</dbReference>
<comment type="caution">
    <text evidence="1">The sequence shown here is derived from an EMBL/GenBank/DDBJ whole genome shotgun (WGS) entry which is preliminary data.</text>
</comment>
<dbReference type="Pfam" id="PF09485">
    <property type="entry name" value="CRISPR_Cse2"/>
    <property type="match status" value="1"/>
</dbReference>
<evidence type="ECO:0000313" key="2">
    <source>
        <dbReference type="Proteomes" id="UP000677218"/>
    </source>
</evidence>
<keyword evidence="2" id="KW-1185">Reference proteome</keyword>
<dbReference type="CDD" id="cd09731">
    <property type="entry name" value="Cse2_I-E"/>
    <property type="match status" value="1"/>
</dbReference>
<sequence length="197" mass="22087">MSSNIGSVTSRIINKLNNDGNRDKASLAALRYASSIDDHKMSTVWPLLFDELDADQLSSNGKPTYSEIAVFAALRGYAIYQQGIDNFVFSTGDDSLEIFQALGQLRKDEKLRVALDRRVQATLSKMQVNSVINDVIHLISILKSNRKAAGLPPINFARFARDIVYYQTSPAASRQVCLKWGEQYFSMKVETKEETNK</sequence>
<accession>A0A916QF34</accession>
<dbReference type="RefSeq" id="WP_212779850.1">
    <property type="nucleotide sequence ID" value="NZ_BMAY01000001.1"/>
</dbReference>
<protein>
    <recommendedName>
        <fullName evidence="3">Type I-E CRISPR-associated protein Cse2/CasB</fullName>
    </recommendedName>
</protein>
<dbReference type="InterPro" id="IPR013382">
    <property type="entry name" value="CRISPR-assoc_prot_Cse2"/>
</dbReference>
<proteinExistence type="predicted"/>
<evidence type="ECO:0000313" key="1">
    <source>
        <dbReference type="EMBL" id="GFZ26134.1"/>
    </source>
</evidence>
<gene>
    <name evidence="1" type="ORF">LCB40_00140</name>
</gene>
<name>A0A916QF34_9LACO</name>
<dbReference type="EMBL" id="BMAY01000001">
    <property type="protein sequence ID" value="GFZ26134.1"/>
    <property type="molecule type" value="Genomic_DNA"/>
</dbReference>
<dbReference type="Proteomes" id="UP000677218">
    <property type="component" value="Unassembled WGS sequence"/>
</dbReference>
<evidence type="ECO:0008006" key="3">
    <source>
        <dbReference type="Google" id="ProtNLM"/>
    </source>
</evidence>